<proteinExistence type="predicted"/>
<sequence>MSAPTSTSTTSTDVVGASRELQDALYGFLGLDFKMIQNGAIPLEDRAAITKMTTDKVINAFNKLDPILKGANSNKDGAIKEIQDAHAVLKETKAQFTELDRTLKATTQDDGDSFDLDELFTAIERVFKHPVVQKAPEALWKVARNFFPVIGGRF</sequence>
<comment type="caution">
    <text evidence="1">The sequence shown here is derived from an EMBL/GenBank/DDBJ whole genome shotgun (WGS) entry which is preliminary data.</text>
</comment>
<protein>
    <submittedName>
        <fullName evidence="1">Uncharacterized protein</fullName>
    </submittedName>
</protein>
<evidence type="ECO:0000313" key="2">
    <source>
        <dbReference type="Proteomes" id="UP000807306"/>
    </source>
</evidence>
<accession>A0A9P6EC67</accession>
<evidence type="ECO:0000313" key="1">
    <source>
        <dbReference type="EMBL" id="KAF9526213.1"/>
    </source>
</evidence>
<dbReference type="Proteomes" id="UP000807306">
    <property type="component" value="Unassembled WGS sequence"/>
</dbReference>
<dbReference type="EMBL" id="MU157874">
    <property type="protein sequence ID" value="KAF9526213.1"/>
    <property type="molecule type" value="Genomic_DNA"/>
</dbReference>
<name>A0A9P6EC67_9AGAR</name>
<gene>
    <name evidence="1" type="ORF">CPB83DRAFT_908608</name>
</gene>
<reference evidence="1" key="1">
    <citation type="submission" date="2020-11" db="EMBL/GenBank/DDBJ databases">
        <authorList>
            <consortium name="DOE Joint Genome Institute"/>
            <person name="Ahrendt S."/>
            <person name="Riley R."/>
            <person name="Andreopoulos W."/>
            <person name="Labutti K."/>
            <person name="Pangilinan J."/>
            <person name="Ruiz-Duenas F.J."/>
            <person name="Barrasa J.M."/>
            <person name="Sanchez-Garcia M."/>
            <person name="Camarero S."/>
            <person name="Miyauchi S."/>
            <person name="Serrano A."/>
            <person name="Linde D."/>
            <person name="Babiker R."/>
            <person name="Drula E."/>
            <person name="Ayuso-Fernandez I."/>
            <person name="Pacheco R."/>
            <person name="Padilla G."/>
            <person name="Ferreira P."/>
            <person name="Barriuso J."/>
            <person name="Kellner H."/>
            <person name="Castanera R."/>
            <person name="Alfaro M."/>
            <person name="Ramirez L."/>
            <person name="Pisabarro A.G."/>
            <person name="Kuo A."/>
            <person name="Tritt A."/>
            <person name="Lipzen A."/>
            <person name="He G."/>
            <person name="Yan M."/>
            <person name="Ng V."/>
            <person name="Cullen D."/>
            <person name="Martin F."/>
            <person name="Rosso M.-N."/>
            <person name="Henrissat B."/>
            <person name="Hibbett D."/>
            <person name="Martinez A.T."/>
            <person name="Grigoriev I.V."/>
        </authorList>
    </citation>
    <scope>NUCLEOTIDE SEQUENCE</scope>
    <source>
        <strain evidence="1">CBS 506.95</strain>
    </source>
</reference>
<dbReference type="AlphaFoldDB" id="A0A9P6EC67"/>
<keyword evidence="2" id="KW-1185">Reference proteome</keyword>
<organism evidence="1 2">
    <name type="scientific">Crepidotus variabilis</name>
    <dbReference type="NCBI Taxonomy" id="179855"/>
    <lineage>
        <taxon>Eukaryota</taxon>
        <taxon>Fungi</taxon>
        <taxon>Dikarya</taxon>
        <taxon>Basidiomycota</taxon>
        <taxon>Agaricomycotina</taxon>
        <taxon>Agaricomycetes</taxon>
        <taxon>Agaricomycetidae</taxon>
        <taxon>Agaricales</taxon>
        <taxon>Agaricineae</taxon>
        <taxon>Crepidotaceae</taxon>
        <taxon>Crepidotus</taxon>
    </lineage>
</organism>